<dbReference type="Pfam" id="PF03747">
    <property type="entry name" value="ADP_ribosyl_GH"/>
    <property type="match status" value="1"/>
</dbReference>
<feature type="region of interest" description="Disordered" evidence="2">
    <location>
        <begin position="96"/>
        <end position="116"/>
    </location>
</feature>
<keyword evidence="4" id="KW-1185">Reference proteome</keyword>
<dbReference type="RefSeq" id="WP_181874736.1">
    <property type="nucleotide sequence ID" value="NZ_QEIN01000483.1"/>
</dbReference>
<dbReference type="EMBL" id="QEIN01000483">
    <property type="protein sequence ID" value="RCV47589.1"/>
    <property type="molecule type" value="Genomic_DNA"/>
</dbReference>
<comment type="caution">
    <text evidence="3">The sequence shown here is derived from an EMBL/GenBank/DDBJ whole genome shotgun (WGS) entry which is preliminary data.</text>
</comment>
<gene>
    <name evidence="3" type="ORF">DEF24_26995</name>
</gene>
<feature type="binding site" evidence="1">
    <location>
        <position position="168"/>
    </location>
    <ligand>
        <name>Mg(2+)</name>
        <dbReference type="ChEBI" id="CHEBI:18420"/>
        <label>1</label>
    </ligand>
</feature>
<feature type="binding site" evidence="1">
    <location>
        <position position="166"/>
    </location>
    <ligand>
        <name>Mg(2+)</name>
        <dbReference type="ChEBI" id="CHEBI:18420"/>
        <label>1</label>
    </ligand>
</feature>
<dbReference type="SUPFAM" id="SSF101478">
    <property type="entry name" value="ADP-ribosylglycohydrolase"/>
    <property type="match status" value="1"/>
</dbReference>
<dbReference type="AlphaFoldDB" id="A0A368SXL7"/>
<dbReference type="InterPro" id="IPR036705">
    <property type="entry name" value="Ribosyl_crysJ1_sf"/>
</dbReference>
<dbReference type="PANTHER" id="PTHR16222:SF12">
    <property type="entry name" value="ADP-RIBOSYLGLYCOHYDROLASE-RELATED"/>
    <property type="match status" value="1"/>
</dbReference>
<keyword evidence="3" id="KW-0378">Hydrolase</keyword>
<comment type="cofactor">
    <cofactor evidence="1">
        <name>Mg(2+)</name>
        <dbReference type="ChEBI" id="CHEBI:18420"/>
    </cofactor>
    <text evidence="1">Binds 2 magnesium ions per subunit.</text>
</comment>
<feature type="non-terminal residue" evidence="3">
    <location>
        <position position="1"/>
    </location>
</feature>
<dbReference type="PANTHER" id="PTHR16222">
    <property type="entry name" value="ADP-RIBOSYLGLYCOHYDROLASE"/>
    <property type="match status" value="1"/>
</dbReference>
<evidence type="ECO:0000256" key="2">
    <source>
        <dbReference type="SAM" id="MobiDB-lite"/>
    </source>
</evidence>
<evidence type="ECO:0000313" key="4">
    <source>
        <dbReference type="Proteomes" id="UP000253318"/>
    </source>
</evidence>
<proteinExistence type="predicted"/>
<accession>A0A368SXL7</accession>
<dbReference type="InterPro" id="IPR050792">
    <property type="entry name" value="ADP-ribosylglycohydrolase"/>
</dbReference>
<feature type="binding site" evidence="1">
    <location>
        <position position="169"/>
    </location>
    <ligand>
        <name>Mg(2+)</name>
        <dbReference type="ChEBI" id="CHEBI:18420"/>
        <label>1</label>
    </ligand>
</feature>
<dbReference type="GO" id="GO:0016787">
    <property type="term" value="F:hydrolase activity"/>
    <property type="evidence" value="ECO:0007669"/>
    <property type="project" value="UniProtKB-KW"/>
</dbReference>
<protein>
    <submittedName>
        <fullName evidence="3">ADP-ribosylglycohydrolase family protein</fullName>
    </submittedName>
</protein>
<dbReference type="InterPro" id="IPR005502">
    <property type="entry name" value="Ribosyl_crysJ1"/>
</dbReference>
<dbReference type="GO" id="GO:0046872">
    <property type="term" value="F:metal ion binding"/>
    <property type="evidence" value="ECO:0007669"/>
    <property type="project" value="UniProtKB-KW"/>
</dbReference>
<reference evidence="3 4" key="1">
    <citation type="submission" date="2018-04" db="EMBL/GenBank/DDBJ databases">
        <title>Novel actinobacteria from marine sediment.</title>
        <authorList>
            <person name="Ng Z.Y."/>
            <person name="Tan G.Y.A."/>
        </authorList>
    </citation>
    <scope>NUCLEOTIDE SEQUENCE [LARGE SCALE GENOMIC DNA]</scope>
    <source>
        <strain evidence="3 4">TPS81</strain>
    </source>
</reference>
<evidence type="ECO:0000313" key="3">
    <source>
        <dbReference type="EMBL" id="RCV47589.1"/>
    </source>
</evidence>
<name>A0A368SXL7_9ACTN</name>
<evidence type="ECO:0000256" key="1">
    <source>
        <dbReference type="PIRSR" id="PIRSR605502-1"/>
    </source>
</evidence>
<keyword evidence="1" id="KW-0460">Magnesium</keyword>
<sequence>LRQDAPHFGAAADNNSKGCGGVMRSAPFGLLPFSRARGGTDSLVFTWAAEAAGLTHGHPTGKLASGALAVLIARLAAGEGLDAALDAAMAELATREHHEETTRALRGAREAAADRPATAETVEELGGGWIAEEALAIAVFAALKHPGPGPEAFLDALSLAVTHSGDSDSTGAICGNILGALHGETAVPPELVFEVEGRATLLVLADDFAYEFTASGRLHDDHRPEDRWRQRYPGG</sequence>
<feature type="compositionally biased region" description="Basic and acidic residues" evidence="2">
    <location>
        <begin position="96"/>
        <end position="113"/>
    </location>
</feature>
<dbReference type="Proteomes" id="UP000253318">
    <property type="component" value="Unassembled WGS sequence"/>
</dbReference>
<dbReference type="Gene3D" id="1.10.4080.10">
    <property type="entry name" value="ADP-ribosylation/Crystallin J1"/>
    <property type="match status" value="1"/>
</dbReference>
<organism evidence="3 4">
    <name type="scientific">Marinitenerispora sediminis</name>
    <dbReference type="NCBI Taxonomy" id="1931232"/>
    <lineage>
        <taxon>Bacteria</taxon>
        <taxon>Bacillati</taxon>
        <taxon>Actinomycetota</taxon>
        <taxon>Actinomycetes</taxon>
        <taxon>Streptosporangiales</taxon>
        <taxon>Nocardiopsidaceae</taxon>
        <taxon>Marinitenerispora</taxon>
    </lineage>
</organism>
<keyword evidence="1" id="KW-0479">Metal-binding</keyword>